<dbReference type="GO" id="GO:0006753">
    <property type="term" value="P:nucleoside phosphate metabolic process"/>
    <property type="evidence" value="ECO:0007669"/>
    <property type="project" value="TreeGrafter"/>
</dbReference>
<evidence type="ECO:0000256" key="4">
    <source>
        <dbReference type="ARBA" id="ARBA00013297"/>
    </source>
</evidence>
<dbReference type="SUPFAM" id="SSF55811">
    <property type="entry name" value="Nudix"/>
    <property type="match status" value="1"/>
</dbReference>
<feature type="binding site" evidence="13">
    <location>
        <position position="103"/>
    </location>
    <ligand>
        <name>Mg(2+)</name>
        <dbReference type="ChEBI" id="CHEBI:18420"/>
        <label>1</label>
    </ligand>
</feature>
<evidence type="ECO:0000256" key="1">
    <source>
        <dbReference type="ARBA" id="ARBA00001946"/>
    </source>
</evidence>
<dbReference type="InterPro" id="IPR004385">
    <property type="entry name" value="NDP_pyrophosphatase"/>
</dbReference>
<accession>A0A3D0KE05</accession>
<dbReference type="AlphaFoldDB" id="A0A3D0KE05"/>
<sequence>MASSPNSLVPDASAPPQLGRDDVELIQRETLYQGFFRLEALELRHRLFEGGWSGTMRREVHNRFDAVGVLLYDPARDALVLVEQFRAGAIDDPLSPWKLELVAGLADKGESLEDVARREAMEESGCQVGVLTKLHTYYPSPGACNERVTLFCGLVDTQGMGGIHGLDDEHEDIRVHVVAFPTAWELLEQGRLDNAMCLIGLHWLASQRASLRAASHRAATMPSESEKE</sequence>
<evidence type="ECO:0000313" key="15">
    <source>
        <dbReference type="EMBL" id="HCA01746.1"/>
    </source>
</evidence>
<name>A0A3D0KE05_9GAMM</name>
<dbReference type="CDD" id="cd24155">
    <property type="entry name" value="NUDIX_ADPRase"/>
    <property type="match status" value="1"/>
</dbReference>
<protein>
    <recommendedName>
        <fullName evidence="4">ADP-ribose pyrophosphatase</fullName>
        <ecNumber evidence="3">3.6.1.13</ecNumber>
    </recommendedName>
    <alternativeName>
        <fullName evidence="9">ADP-ribose diphosphatase</fullName>
    </alternativeName>
    <alternativeName>
        <fullName evidence="11">ADP-ribose phosphohydrolase</fullName>
    </alternativeName>
    <alternativeName>
        <fullName evidence="10">Adenosine diphosphoribose pyrophosphatase</fullName>
    </alternativeName>
</protein>
<evidence type="ECO:0000256" key="8">
    <source>
        <dbReference type="ARBA" id="ARBA00025164"/>
    </source>
</evidence>
<evidence type="ECO:0000256" key="5">
    <source>
        <dbReference type="ARBA" id="ARBA00022723"/>
    </source>
</evidence>
<comment type="function">
    <text evidence="8">Acts on ADP-mannose and ADP-glucose as well as ADP-ribose. Prevents glycogen biosynthesis. The reaction catalyzed by this enzyme is a limiting step of the gluconeogenic process.</text>
</comment>
<dbReference type="EC" id="3.6.1.13" evidence="3"/>
<dbReference type="InterPro" id="IPR000086">
    <property type="entry name" value="NUDIX_hydrolase_dom"/>
</dbReference>
<dbReference type="EMBL" id="DOTR01000032">
    <property type="protein sequence ID" value="HCA01746.1"/>
    <property type="molecule type" value="Genomic_DNA"/>
</dbReference>
<evidence type="ECO:0000256" key="11">
    <source>
        <dbReference type="ARBA" id="ARBA00033056"/>
    </source>
</evidence>
<feature type="binding site" evidence="13">
    <location>
        <position position="119"/>
    </location>
    <ligand>
        <name>Mg(2+)</name>
        <dbReference type="ChEBI" id="CHEBI:18420"/>
        <label>1</label>
    </ligand>
</feature>
<comment type="caution">
    <text evidence="15">The sequence shown here is derived from an EMBL/GenBank/DDBJ whole genome shotgun (WGS) entry which is preliminary data.</text>
</comment>
<comment type="similarity">
    <text evidence="2">Belongs to the Nudix hydrolase family. NudF subfamily.</text>
</comment>
<feature type="binding site" evidence="13">
    <location>
        <position position="171"/>
    </location>
    <ligand>
        <name>Mg(2+)</name>
        <dbReference type="ChEBI" id="CHEBI:18420"/>
        <label>1</label>
    </ligand>
</feature>
<dbReference type="GO" id="GO:0019144">
    <property type="term" value="F:ADP-sugar diphosphatase activity"/>
    <property type="evidence" value="ECO:0007669"/>
    <property type="project" value="TreeGrafter"/>
</dbReference>
<evidence type="ECO:0000256" key="6">
    <source>
        <dbReference type="ARBA" id="ARBA00022801"/>
    </source>
</evidence>
<dbReference type="PROSITE" id="PS51462">
    <property type="entry name" value="NUDIX"/>
    <property type="match status" value="1"/>
</dbReference>
<dbReference type="PROSITE" id="PS00893">
    <property type="entry name" value="NUDIX_BOX"/>
    <property type="match status" value="1"/>
</dbReference>
<evidence type="ECO:0000259" key="14">
    <source>
        <dbReference type="PROSITE" id="PS51462"/>
    </source>
</evidence>
<evidence type="ECO:0000256" key="2">
    <source>
        <dbReference type="ARBA" id="ARBA00007482"/>
    </source>
</evidence>
<evidence type="ECO:0000256" key="3">
    <source>
        <dbReference type="ARBA" id="ARBA00012453"/>
    </source>
</evidence>
<gene>
    <name evidence="15" type="primary">nudF</name>
    <name evidence="15" type="ORF">DEO68_06065</name>
</gene>
<dbReference type="InterPro" id="IPR015797">
    <property type="entry name" value="NUDIX_hydrolase-like_dom_sf"/>
</dbReference>
<evidence type="ECO:0000256" key="7">
    <source>
        <dbReference type="ARBA" id="ARBA00022842"/>
    </source>
</evidence>
<dbReference type="Gene3D" id="3.90.79.10">
    <property type="entry name" value="Nucleoside Triphosphate Pyrophosphohydrolase"/>
    <property type="match status" value="1"/>
</dbReference>
<dbReference type="Pfam" id="PF00293">
    <property type="entry name" value="NUDIX"/>
    <property type="match status" value="1"/>
</dbReference>
<dbReference type="NCBIfam" id="TIGR00052">
    <property type="entry name" value="nudix-type nucleoside diphosphatase, YffH/AdpP family"/>
    <property type="match status" value="1"/>
</dbReference>
<dbReference type="GO" id="GO:0046872">
    <property type="term" value="F:metal ion binding"/>
    <property type="evidence" value="ECO:0007669"/>
    <property type="project" value="UniProtKB-KW"/>
</dbReference>
<proteinExistence type="inferred from homology"/>
<dbReference type="PANTHER" id="PTHR11839">
    <property type="entry name" value="UDP/ADP-SUGAR PYROPHOSPHATASE"/>
    <property type="match status" value="1"/>
</dbReference>
<keyword evidence="5 13" id="KW-0479">Metal-binding</keyword>
<comment type="catalytic activity">
    <reaction evidence="12">
        <text>ADP-D-ribose + H2O = D-ribose 5-phosphate + AMP + 2 H(+)</text>
        <dbReference type="Rhea" id="RHEA:10412"/>
        <dbReference type="ChEBI" id="CHEBI:15377"/>
        <dbReference type="ChEBI" id="CHEBI:15378"/>
        <dbReference type="ChEBI" id="CHEBI:57967"/>
        <dbReference type="ChEBI" id="CHEBI:78346"/>
        <dbReference type="ChEBI" id="CHEBI:456215"/>
        <dbReference type="EC" id="3.6.1.13"/>
    </reaction>
</comment>
<comment type="cofactor">
    <cofactor evidence="1 13">
        <name>Mg(2+)</name>
        <dbReference type="ChEBI" id="CHEBI:18420"/>
    </cofactor>
</comment>
<reference evidence="15" key="1">
    <citation type="journal article" date="2018" name="Nat. Biotechnol.">
        <title>A standardized bacterial taxonomy based on genome phylogeny substantially revises the tree of life.</title>
        <authorList>
            <person name="Parks D.H."/>
            <person name="Chuvochina M."/>
            <person name="Waite D.W."/>
            <person name="Rinke C."/>
            <person name="Skarshewski A."/>
            <person name="Chaumeil P.A."/>
            <person name="Hugenholtz P."/>
        </authorList>
    </citation>
    <scope>NUCLEOTIDE SEQUENCE [LARGE SCALE GENOMIC DNA]</scope>
    <source>
        <strain evidence="15">UBA11284</strain>
    </source>
</reference>
<dbReference type="InterPro" id="IPR020084">
    <property type="entry name" value="NUDIX_hydrolase_CS"/>
</dbReference>
<keyword evidence="7 13" id="KW-0460">Magnesium</keyword>
<dbReference type="GO" id="GO:0019693">
    <property type="term" value="P:ribose phosphate metabolic process"/>
    <property type="evidence" value="ECO:0007669"/>
    <property type="project" value="TreeGrafter"/>
</dbReference>
<evidence type="ECO:0000256" key="13">
    <source>
        <dbReference type="PIRSR" id="PIRSR604385-2"/>
    </source>
</evidence>
<dbReference type="GO" id="GO:0047631">
    <property type="term" value="F:ADP-ribose diphosphatase activity"/>
    <property type="evidence" value="ECO:0007669"/>
    <property type="project" value="UniProtKB-EC"/>
</dbReference>
<evidence type="ECO:0000256" key="9">
    <source>
        <dbReference type="ARBA" id="ARBA00030162"/>
    </source>
</evidence>
<evidence type="ECO:0000256" key="12">
    <source>
        <dbReference type="ARBA" id="ARBA00049546"/>
    </source>
</evidence>
<dbReference type="GO" id="GO:0005829">
    <property type="term" value="C:cytosol"/>
    <property type="evidence" value="ECO:0007669"/>
    <property type="project" value="TreeGrafter"/>
</dbReference>
<feature type="domain" description="Nudix hydrolase" evidence="14">
    <location>
        <begin position="62"/>
        <end position="205"/>
    </location>
</feature>
<evidence type="ECO:0000256" key="10">
    <source>
        <dbReference type="ARBA" id="ARBA00030308"/>
    </source>
</evidence>
<organism evidence="15">
    <name type="scientific">Halomonas campaniensis</name>
    <dbReference type="NCBI Taxonomy" id="213554"/>
    <lineage>
        <taxon>Bacteria</taxon>
        <taxon>Pseudomonadati</taxon>
        <taxon>Pseudomonadota</taxon>
        <taxon>Gammaproteobacteria</taxon>
        <taxon>Oceanospirillales</taxon>
        <taxon>Halomonadaceae</taxon>
        <taxon>Halomonas</taxon>
    </lineage>
</organism>
<dbReference type="PANTHER" id="PTHR11839:SF5">
    <property type="entry name" value="ADP-RIBOSE PYROPHOSPHATASE"/>
    <property type="match status" value="1"/>
</dbReference>
<keyword evidence="6 15" id="KW-0378">Hydrolase</keyword>
<feature type="binding site" evidence="13">
    <location>
        <position position="123"/>
    </location>
    <ligand>
        <name>Mg(2+)</name>
        <dbReference type="ChEBI" id="CHEBI:18420"/>
        <label>1</label>
    </ligand>
</feature>